<dbReference type="InterPro" id="IPR001128">
    <property type="entry name" value="Cyt_P450"/>
</dbReference>
<comment type="similarity">
    <text evidence="4 15">Belongs to the cytochrome P450 family.</text>
</comment>
<dbReference type="GO" id="GO:0020037">
    <property type="term" value="F:heme binding"/>
    <property type="evidence" value="ECO:0007669"/>
    <property type="project" value="InterPro"/>
</dbReference>
<dbReference type="PANTHER" id="PTHR24292">
    <property type="entry name" value="CYTOCHROME P450"/>
    <property type="match status" value="1"/>
</dbReference>
<organism evidence="17 18">
    <name type="scientific">Glossina morsitans morsitans</name>
    <name type="common">Savannah tsetse fly</name>
    <dbReference type="NCBI Taxonomy" id="37546"/>
    <lineage>
        <taxon>Eukaryota</taxon>
        <taxon>Metazoa</taxon>
        <taxon>Ecdysozoa</taxon>
        <taxon>Arthropoda</taxon>
        <taxon>Hexapoda</taxon>
        <taxon>Insecta</taxon>
        <taxon>Pterygota</taxon>
        <taxon>Neoptera</taxon>
        <taxon>Endopterygota</taxon>
        <taxon>Diptera</taxon>
        <taxon>Brachycera</taxon>
        <taxon>Muscomorpha</taxon>
        <taxon>Hippoboscoidea</taxon>
        <taxon>Glossinidae</taxon>
        <taxon>Glossina</taxon>
    </lineage>
</organism>
<dbReference type="EnsemblMetazoa" id="GMOY007863-RA">
    <property type="protein sequence ID" value="GMOY007863-PA"/>
    <property type="gene ID" value="GMOY007863"/>
</dbReference>
<evidence type="ECO:0000256" key="9">
    <source>
        <dbReference type="ARBA" id="ARBA00022848"/>
    </source>
</evidence>
<evidence type="ECO:0000259" key="16">
    <source>
        <dbReference type="Pfam" id="PF07910"/>
    </source>
</evidence>
<dbReference type="STRING" id="37546.A0A1B0G3G2"/>
<evidence type="ECO:0000256" key="3">
    <source>
        <dbReference type="ARBA" id="ARBA00004406"/>
    </source>
</evidence>
<dbReference type="PRINTS" id="PR00463">
    <property type="entry name" value="EP450I"/>
</dbReference>
<dbReference type="Gene3D" id="1.10.630.10">
    <property type="entry name" value="Cytochrome P450"/>
    <property type="match status" value="1"/>
</dbReference>
<evidence type="ECO:0000256" key="2">
    <source>
        <dbReference type="ARBA" id="ARBA00004174"/>
    </source>
</evidence>
<dbReference type="EMBL" id="CCAG010013344">
    <property type="status" value="NOT_ANNOTATED_CDS"/>
    <property type="molecule type" value="Genomic_DNA"/>
</dbReference>
<evidence type="ECO:0000313" key="18">
    <source>
        <dbReference type="Proteomes" id="UP000092444"/>
    </source>
</evidence>
<evidence type="ECO:0000256" key="5">
    <source>
        <dbReference type="ARBA" id="ARBA00022617"/>
    </source>
</evidence>
<name>A0A1B0G3G2_GLOMM</name>
<dbReference type="InterPro" id="IPR017972">
    <property type="entry name" value="Cyt_P450_CS"/>
</dbReference>
<dbReference type="PROSITE" id="PS00086">
    <property type="entry name" value="CYTOCHROME_P450"/>
    <property type="match status" value="1"/>
</dbReference>
<dbReference type="Pfam" id="PF07910">
    <property type="entry name" value="Peptidase_C78"/>
    <property type="match status" value="1"/>
</dbReference>
<dbReference type="InterPro" id="IPR038765">
    <property type="entry name" value="Papain-like_cys_pep_sf"/>
</dbReference>
<dbReference type="Proteomes" id="UP000092444">
    <property type="component" value="Unassembled WGS sequence"/>
</dbReference>
<dbReference type="InterPro" id="IPR050476">
    <property type="entry name" value="Insect_CytP450_Detox"/>
</dbReference>
<dbReference type="GO" id="GO:0016705">
    <property type="term" value="F:oxidoreductase activity, acting on paired donors, with incorporation or reduction of molecular oxygen"/>
    <property type="evidence" value="ECO:0007669"/>
    <property type="project" value="InterPro"/>
</dbReference>
<dbReference type="GO" id="GO:0005789">
    <property type="term" value="C:endoplasmic reticulum membrane"/>
    <property type="evidence" value="ECO:0007669"/>
    <property type="project" value="UniProtKB-SubCell"/>
</dbReference>
<feature type="binding site" description="axial binding residue" evidence="14">
    <location>
        <position position="478"/>
    </location>
    <ligand>
        <name>heme</name>
        <dbReference type="ChEBI" id="CHEBI:30413"/>
    </ligand>
    <ligandPart>
        <name>Fe</name>
        <dbReference type="ChEBI" id="CHEBI:18248"/>
    </ligandPart>
</feature>
<evidence type="ECO:0000256" key="4">
    <source>
        <dbReference type="ARBA" id="ARBA00010617"/>
    </source>
</evidence>
<sequence>MDHLHRQEEQSNCDISKISIKPKSYEYPLLNDIIKCVPKSNHKNNKNKNDIGQAYLTLGDFHYFHYGCDGYQDQGWGCAYRSLQSMCSWILNKKGQNRNVPSIEEIQKTLVMLGDKNQKFIDSRDWIGALEVCYVIDALYNVSCKIIHVTKFEKLENHIESLAKYFQDIGGFVMMGGDMDASSKGIAGIRRDRENTYLLIVEFRRETLTDVSALIDQFNADVISSLALGLSDDFDENIAFRVFALNYINIKSRRYFLNIRMPNSLAFICPNWARWMNYRLFQPESTQHFLNMLRGKLKERAKLKSVPYDFLRIWSENRFPCKMNDNEIAGQAFTFIWAGLDACNSIVAFCLYELAFQPQLQEKARKEVRKVLKKYENCKRHEMLNELVYLKQLLNETLRKYPPYPFLLRMTTKDYDLPNTVFALKRGNHVIIPVAAIHNDPDYYENPYQFDPEHFHSSKVKTRPVCAFLPFGMGRRSCIAQHFAMQQLLVGLMTLLNMYRFAPCQNTIAPLRFDNSQFFLQPKPRIQLLMKPT</sequence>
<evidence type="ECO:0000256" key="12">
    <source>
        <dbReference type="ARBA" id="ARBA00023033"/>
    </source>
</evidence>
<dbReference type="Pfam" id="PF00067">
    <property type="entry name" value="p450"/>
    <property type="match status" value="1"/>
</dbReference>
<dbReference type="PANTHER" id="PTHR24292:SF100">
    <property type="entry name" value="CYTOCHROME P450 6A16, ISOFORM B-RELATED"/>
    <property type="match status" value="1"/>
</dbReference>
<evidence type="ECO:0000256" key="14">
    <source>
        <dbReference type="PIRSR" id="PIRSR602401-1"/>
    </source>
</evidence>
<dbReference type="PRINTS" id="PR00385">
    <property type="entry name" value="P450"/>
</dbReference>
<keyword evidence="8" id="KW-0256">Endoplasmic reticulum</keyword>
<evidence type="ECO:0000256" key="7">
    <source>
        <dbReference type="ARBA" id="ARBA00022801"/>
    </source>
</evidence>
<keyword evidence="12 15" id="KW-0503">Monooxygenase</keyword>
<proteinExistence type="inferred from homology"/>
<keyword evidence="13" id="KW-0472">Membrane</keyword>
<evidence type="ECO:0000256" key="8">
    <source>
        <dbReference type="ARBA" id="ARBA00022824"/>
    </source>
</evidence>
<evidence type="ECO:0000256" key="13">
    <source>
        <dbReference type="ARBA" id="ARBA00023136"/>
    </source>
</evidence>
<evidence type="ECO:0000256" key="10">
    <source>
        <dbReference type="ARBA" id="ARBA00023002"/>
    </source>
</evidence>
<dbReference type="AlphaFoldDB" id="A0A1B0G3G2"/>
<protein>
    <recommendedName>
        <fullName evidence="16">UFSP1/2/DUB catalytic domain-containing protein</fullName>
    </recommendedName>
</protein>
<dbReference type="GO" id="GO:0005506">
    <property type="term" value="F:iron ion binding"/>
    <property type="evidence" value="ECO:0007669"/>
    <property type="project" value="InterPro"/>
</dbReference>
<comment type="cofactor">
    <cofactor evidence="1 14">
        <name>heme</name>
        <dbReference type="ChEBI" id="CHEBI:30413"/>
    </cofactor>
</comment>
<dbReference type="GO" id="GO:0016787">
    <property type="term" value="F:hydrolase activity"/>
    <property type="evidence" value="ECO:0007669"/>
    <property type="project" value="UniProtKB-KW"/>
</dbReference>
<keyword evidence="5 14" id="KW-0349">Heme</keyword>
<keyword evidence="9" id="KW-0492">Microsome</keyword>
<evidence type="ECO:0000256" key="1">
    <source>
        <dbReference type="ARBA" id="ARBA00001971"/>
    </source>
</evidence>
<feature type="domain" description="UFSP1/2/DUB catalytic" evidence="16">
    <location>
        <begin position="53"/>
        <end position="204"/>
    </location>
</feature>
<keyword evidence="11 14" id="KW-0408">Iron</keyword>
<evidence type="ECO:0000313" key="17">
    <source>
        <dbReference type="EnsemblMetazoa" id="GMOY007863-PA"/>
    </source>
</evidence>
<keyword evidence="6 14" id="KW-0479">Metal-binding</keyword>
<dbReference type="Gene3D" id="3.90.70.130">
    <property type="match status" value="1"/>
</dbReference>
<dbReference type="InterPro" id="IPR012462">
    <property type="entry name" value="UFSP1/2_DUB_cat"/>
</dbReference>
<dbReference type="SUPFAM" id="SSF54001">
    <property type="entry name" value="Cysteine proteinases"/>
    <property type="match status" value="1"/>
</dbReference>
<keyword evidence="10 15" id="KW-0560">Oxidoreductase</keyword>
<accession>A0A1B0G3G2</accession>
<evidence type="ECO:0000256" key="15">
    <source>
        <dbReference type="RuleBase" id="RU000461"/>
    </source>
</evidence>
<comment type="subcellular location">
    <subcellularLocation>
        <location evidence="3">Endoplasmic reticulum membrane</location>
        <topology evidence="3">Peripheral membrane protein</topology>
    </subcellularLocation>
    <subcellularLocation>
        <location evidence="2">Microsome membrane</location>
        <topology evidence="2">Peripheral membrane protein</topology>
    </subcellularLocation>
</comment>
<keyword evidence="18" id="KW-1185">Reference proteome</keyword>
<dbReference type="GO" id="GO:0004497">
    <property type="term" value="F:monooxygenase activity"/>
    <property type="evidence" value="ECO:0007669"/>
    <property type="project" value="UniProtKB-KW"/>
</dbReference>
<evidence type="ECO:0000256" key="6">
    <source>
        <dbReference type="ARBA" id="ARBA00022723"/>
    </source>
</evidence>
<dbReference type="VEuPathDB" id="VectorBase:GMOY007863"/>
<dbReference type="InterPro" id="IPR036396">
    <property type="entry name" value="Cyt_P450_sf"/>
</dbReference>
<dbReference type="InterPro" id="IPR002401">
    <property type="entry name" value="Cyt_P450_E_grp-I"/>
</dbReference>
<dbReference type="SUPFAM" id="SSF48264">
    <property type="entry name" value="Cytochrome P450"/>
    <property type="match status" value="1"/>
</dbReference>
<reference evidence="17" key="1">
    <citation type="submission" date="2020-05" db="UniProtKB">
        <authorList>
            <consortium name="EnsemblMetazoa"/>
        </authorList>
    </citation>
    <scope>IDENTIFICATION</scope>
    <source>
        <strain evidence="17">Yale</strain>
    </source>
</reference>
<dbReference type="PhylomeDB" id="A0A1B0G3G2"/>
<keyword evidence="7" id="KW-0378">Hydrolase</keyword>
<evidence type="ECO:0000256" key="11">
    <source>
        <dbReference type="ARBA" id="ARBA00023004"/>
    </source>
</evidence>